<dbReference type="AlphaFoldDB" id="A0A2N5J4R2"/>
<sequence>MVSKSGRKFGTRDGNGRGISRRSRSREIAKGLCLGDFCIIGYCDGGAFYVSCAGAGDPQLVDSPADATYFDSYDEAEETGKCFGLAMDDDGFADGSVKPLKFHVGEVGESMPDLLDLRGPDGVHVM</sequence>
<evidence type="ECO:0000313" key="3">
    <source>
        <dbReference type="Proteomes" id="UP000235034"/>
    </source>
</evidence>
<evidence type="ECO:0000313" key="2">
    <source>
        <dbReference type="EMBL" id="PLS29167.1"/>
    </source>
</evidence>
<comment type="caution">
    <text evidence="2">The sequence shown here is derived from an EMBL/GenBank/DDBJ whole genome shotgun (WGS) entry which is preliminary data.</text>
</comment>
<name>A0A2N5J4R2_9BIFI</name>
<proteinExistence type="predicted"/>
<dbReference type="RefSeq" id="WP_101621939.1">
    <property type="nucleotide sequence ID" value="NZ_NMWT01000008.1"/>
</dbReference>
<keyword evidence="3" id="KW-1185">Reference proteome</keyword>
<accession>A0A2N5J4R2</accession>
<evidence type="ECO:0000256" key="1">
    <source>
        <dbReference type="SAM" id="MobiDB-lite"/>
    </source>
</evidence>
<feature type="region of interest" description="Disordered" evidence="1">
    <location>
        <begin position="1"/>
        <end position="24"/>
    </location>
</feature>
<reference evidence="2 3" key="1">
    <citation type="submission" date="2017-07" db="EMBL/GenBank/DDBJ databases">
        <title>Bifidobacterium novel species.</title>
        <authorList>
            <person name="Lugli G.A."/>
            <person name="Milani C."/>
            <person name="Duranti S."/>
            <person name="Mangifesta M."/>
        </authorList>
    </citation>
    <scope>NUCLEOTIDE SEQUENCE [LARGE SCALE GENOMIC DNA]</scope>
    <source>
        <strain evidence="2 3">77</strain>
    </source>
</reference>
<dbReference type="Proteomes" id="UP000235034">
    <property type="component" value="Unassembled WGS sequence"/>
</dbReference>
<protein>
    <submittedName>
        <fullName evidence="2">Uncharacterized protein</fullName>
    </submittedName>
</protein>
<organism evidence="2 3">
    <name type="scientific">Bifidobacterium parmae</name>
    <dbReference type="NCBI Taxonomy" id="361854"/>
    <lineage>
        <taxon>Bacteria</taxon>
        <taxon>Bacillati</taxon>
        <taxon>Actinomycetota</taxon>
        <taxon>Actinomycetes</taxon>
        <taxon>Bifidobacteriales</taxon>
        <taxon>Bifidobacteriaceae</taxon>
        <taxon>Bifidobacterium</taxon>
    </lineage>
</organism>
<dbReference type="EMBL" id="NMWT01000008">
    <property type="protein sequence ID" value="PLS29167.1"/>
    <property type="molecule type" value="Genomic_DNA"/>
</dbReference>
<gene>
    <name evidence="2" type="ORF">Uis4E_0745</name>
</gene>